<organism evidence="1 2">
    <name type="scientific">Aeromicrobium alkaliterrae</name>
    <dbReference type="NCBI Taxonomy" id="302168"/>
    <lineage>
        <taxon>Bacteria</taxon>
        <taxon>Bacillati</taxon>
        <taxon>Actinomycetota</taxon>
        <taxon>Actinomycetes</taxon>
        <taxon>Propionibacteriales</taxon>
        <taxon>Nocardioidaceae</taxon>
        <taxon>Aeromicrobium</taxon>
    </lineage>
</organism>
<sequence length="170" mass="18384">MARILLTQIDVHYGFVRIGPKSSWDPSAPGTTAGQENGLIGAALPHVLAIITGIHSGQVRFVVTWHDLAPPLDPEDEEIVEISWTVPDETLTIGAFEEFHDVAMPPGPSRARFRARGMDAGHELDTSVGSLAPDSYALDLWAAPWAPEEIIRQTSELAAYSHAHASDESP</sequence>
<accession>A0ABP4VLH2</accession>
<reference evidence="2" key="1">
    <citation type="journal article" date="2019" name="Int. J. Syst. Evol. Microbiol.">
        <title>The Global Catalogue of Microorganisms (GCM) 10K type strain sequencing project: providing services to taxonomists for standard genome sequencing and annotation.</title>
        <authorList>
            <consortium name="The Broad Institute Genomics Platform"/>
            <consortium name="The Broad Institute Genome Sequencing Center for Infectious Disease"/>
            <person name="Wu L."/>
            <person name="Ma J."/>
        </authorList>
    </citation>
    <scope>NUCLEOTIDE SEQUENCE [LARGE SCALE GENOMIC DNA]</scope>
    <source>
        <strain evidence="2">JCM 13518</strain>
    </source>
</reference>
<evidence type="ECO:0000313" key="1">
    <source>
        <dbReference type="EMBL" id="GAA1728895.1"/>
    </source>
</evidence>
<protein>
    <submittedName>
        <fullName evidence="1">Uncharacterized protein</fullName>
    </submittedName>
</protein>
<evidence type="ECO:0000313" key="2">
    <source>
        <dbReference type="Proteomes" id="UP001501057"/>
    </source>
</evidence>
<gene>
    <name evidence="1" type="ORF">GCM10009710_06910</name>
</gene>
<dbReference type="Proteomes" id="UP001501057">
    <property type="component" value="Unassembled WGS sequence"/>
</dbReference>
<dbReference type="RefSeq" id="WP_344197775.1">
    <property type="nucleotide sequence ID" value="NZ_BAAAME010000002.1"/>
</dbReference>
<comment type="caution">
    <text evidence="1">The sequence shown here is derived from an EMBL/GenBank/DDBJ whole genome shotgun (WGS) entry which is preliminary data.</text>
</comment>
<dbReference type="EMBL" id="BAAAME010000002">
    <property type="protein sequence ID" value="GAA1728895.1"/>
    <property type="molecule type" value="Genomic_DNA"/>
</dbReference>
<proteinExistence type="predicted"/>
<name>A0ABP4VLH2_9ACTN</name>
<keyword evidence="2" id="KW-1185">Reference proteome</keyword>